<dbReference type="InterPro" id="IPR006342">
    <property type="entry name" value="FkbM_mtfrase"/>
</dbReference>
<feature type="domain" description="Methyltransferase FkbM" evidence="1">
    <location>
        <begin position="67"/>
        <end position="236"/>
    </location>
</feature>
<dbReference type="GO" id="GO:0008168">
    <property type="term" value="F:methyltransferase activity"/>
    <property type="evidence" value="ECO:0007669"/>
    <property type="project" value="UniProtKB-KW"/>
</dbReference>
<evidence type="ECO:0000259" key="1">
    <source>
        <dbReference type="Pfam" id="PF05050"/>
    </source>
</evidence>
<dbReference type="PANTHER" id="PTHR34203:SF15">
    <property type="entry name" value="SLL1173 PROTEIN"/>
    <property type="match status" value="1"/>
</dbReference>
<sequence>MNQIRILFLKILKATAINTTITHHFTNKEFLINTYHHKGYWYFGKKREENTIRIFQKWIEKGDYVLEIGGHIGYFTTLYSILVGETGKIDVFEPSELNLFYLKKNIGYLPQKTGQIITVENAGAGDINGTFDFYIDPISGQNNSFIKNFDGFLSSRKLSAETSSEMIVTQAKVITLDSYYEKASRLPDFVKIDVEGYEWNVLQGFKNTIAKHRPKLMVEIQNEAENILTFFKNYEYTIFNDKLEEIIDYNDYLNKKTPNIFFQYYN</sequence>
<dbReference type="EMBL" id="JAVDTX010000006">
    <property type="protein sequence ID" value="MDR6846150.1"/>
    <property type="molecule type" value="Genomic_DNA"/>
</dbReference>
<accession>A0ABU1S669</accession>
<dbReference type="PANTHER" id="PTHR34203">
    <property type="entry name" value="METHYLTRANSFERASE, FKBM FAMILY PROTEIN"/>
    <property type="match status" value="1"/>
</dbReference>
<keyword evidence="2" id="KW-0808">Transferase</keyword>
<dbReference type="Proteomes" id="UP001261871">
    <property type="component" value="Unassembled WGS sequence"/>
</dbReference>
<dbReference type="InterPro" id="IPR029063">
    <property type="entry name" value="SAM-dependent_MTases_sf"/>
</dbReference>
<protein>
    <submittedName>
        <fullName evidence="2">FkbM family methyltransferase</fullName>
    </submittedName>
</protein>
<dbReference type="GO" id="GO:0032259">
    <property type="term" value="P:methylation"/>
    <property type="evidence" value="ECO:0007669"/>
    <property type="project" value="UniProtKB-KW"/>
</dbReference>
<organism evidence="2 3">
    <name type="scientific">Flavobacterium granuli</name>
    <dbReference type="NCBI Taxonomy" id="280093"/>
    <lineage>
        <taxon>Bacteria</taxon>
        <taxon>Pseudomonadati</taxon>
        <taxon>Bacteroidota</taxon>
        <taxon>Flavobacteriia</taxon>
        <taxon>Flavobacteriales</taxon>
        <taxon>Flavobacteriaceae</taxon>
        <taxon>Flavobacterium</taxon>
    </lineage>
</organism>
<proteinExistence type="predicted"/>
<name>A0ABU1S669_9FLAO</name>
<comment type="caution">
    <text evidence="2">The sequence shown here is derived from an EMBL/GenBank/DDBJ whole genome shotgun (WGS) entry which is preliminary data.</text>
</comment>
<dbReference type="Gene3D" id="3.40.50.150">
    <property type="entry name" value="Vaccinia Virus protein VP39"/>
    <property type="match status" value="1"/>
</dbReference>
<dbReference type="SUPFAM" id="SSF53335">
    <property type="entry name" value="S-adenosyl-L-methionine-dependent methyltransferases"/>
    <property type="match status" value="1"/>
</dbReference>
<reference evidence="2 3" key="1">
    <citation type="submission" date="2023-07" db="EMBL/GenBank/DDBJ databases">
        <title>Sorghum-associated microbial communities from plants grown in Nebraska, USA.</title>
        <authorList>
            <person name="Schachtman D."/>
        </authorList>
    </citation>
    <scope>NUCLEOTIDE SEQUENCE [LARGE SCALE GENOMIC DNA]</scope>
    <source>
        <strain evidence="2 3">BE124</strain>
    </source>
</reference>
<keyword evidence="2" id="KW-0489">Methyltransferase</keyword>
<keyword evidence="3" id="KW-1185">Reference proteome</keyword>
<evidence type="ECO:0000313" key="2">
    <source>
        <dbReference type="EMBL" id="MDR6846150.1"/>
    </source>
</evidence>
<gene>
    <name evidence="2" type="ORF">J2W95_002861</name>
</gene>
<dbReference type="NCBIfam" id="TIGR01444">
    <property type="entry name" value="fkbM_fam"/>
    <property type="match status" value="1"/>
</dbReference>
<evidence type="ECO:0000313" key="3">
    <source>
        <dbReference type="Proteomes" id="UP001261871"/>
    </source>
</evidence>
<dbReference type="RefSeq" id="WP_310008111.1">
    <property type="nucleotide sequence ID" value="NZ_JAVDTX010000006.1"/>
</dbReference>
<dbReference type="InterPro" id="IPR052514">
    <property type="entry name" value="SAM-dependent_MTase"/>
</dbReference>
<dbReference type="Pfam" id="PF05050">
    <property type="entry name" value="Methyltransf_21"/>
    <property type="match status" value="1"/>
</dbReference>